<evidence type="ECO:0000313" key="3">
    <source>
        <dbReference type="Proteomes" id="UP000001056"/>
    </source>
</evidence>
<feature type="chain" id="PRO_5004208425" description="Small secreted protein" evidence="1">
    <location>
        <begin position="24"/>
        <end position="122"/>
    </location>
</feature>
<sequence length="122" mass="12985">MHFSLSSSTALAASALLATAVNAAHIKVNYYSDGGCSNYMKSIYPSTDWTCYDYSWTGQNSVGIAECTFPNGVCYCDFYTHGSCSGASIGKSLSYGGSDPGWCASNWGHGFESMRCGVIHDP</sequence>
<gene>
    <name evidence="2" type="ORF">CHGG_04069</name>
</gene>
<dbReference type="OMA" id="YYTDGGC"/>
<dbReference type="Proteomes" id="UP000001056">
    <property type="component" value="Unassembled WGS sequence"/>
</dbReference>
<name>Q2H2C7_CHAGB</name>
<organism evidence="2 3">
    <name type="scientific">Chaetomium globosum (strain ATCC 6205 / CBS 148.51 / DSM 1962 / NBRC 6347 / NRRL 1970)</name>
    <name type="common">Soil fungus</name>
    <dbReference type="NCBI Taxonomy" id="306901"/>
    <lineage>
        <taxon>Eukaryota</taxon>
        <taxon>Fungi</taxon>
        <taxon>Dikarya</taxon>
        <taxon>Ascomycota</taxon>
        <taxon>Pezizomycotina</taxon>
        <taxon>Sordariomycetes</taxon>
        <taxon>Sordariomycetidae</taxon>
        <taxon>Sordariales</taxon>
        <taxon>Chaetomiaceae</taxon>
        <taxon>Chaetomium</taxon>
    </lineage>
</organism>
<dbReference type="EMBL" id="CH408032">
    <property type="protein sequence ID" value="EAQ87450.1"/>
    <property type="molecule type" value="Genomic_DNA"/>
</dbReference>
<evidence type="ECO:0000256" key="1">
    <source>
        <dbReference type="SAM" id="SignalP"/>
    </source>
</evidence>
<keyword evidence="1" id="KW-0732">Signal</keyword>
<protein>
    <recommendedName>
        <fullName evidence="4">Small secreted protein</fullName>
    </recommendedName>
</protein>
<dbReference type="GeneID" id="4392587"/>
<evidence type="ECO:0008006" key="4">
    <source>
        <dbReference type="Google" id="ProtNLM"/>
    </source>
</evidence>
<dbReference type="InParanoid" id="Q2H2C7"/>
<dbReference type="RefSeq" id="XP_001223283.1">
    <property type="nucleotide sequence ID" value="XM_001223282.1"/>
</dbReference>
<dbReference type="eggNOG" id="ENOG502T2Q3">
    <property type="taxonomic scope" value="Eukaryota"/>
</dbReference>
<dbReference type="OrthoDB" id="5133123at2759"/>
<keyword evidence="3" id="KW-1185">Reference proteome</keyword>
<dbReference type="AlphaFoldDB" id="Q2H2C7"/>
<proteinExistence type="predicted"/>
<dbReference type="HOGENOM" id="CLU_160833_0_0_1"/>
<accession>Q2H2C7</accession>
<evidence type="ECO:0000313" key="2">
    <source>
        <dbReference type="EMBL" id="EAQ87450.1"/>
    </source>
</evidence>
<feature type="signal peptide" evidence="1">
    <location>
        <begin position="1"/>
        <end position="23"/>
    </location>
</feature>
<dbReference type="VEuPathDB" id="FungiDB:CHGG_04069"/>
<reference evidence="3" key="1">
    <citation type="journal article" date="2015" name="Genome Announc.">
        <title>Draft genome sequence of the cellulolytic fungus Chaetomium globosum.</title>
        <authorList>
            <person name="Cuomo C.A."/>
            <person name="Untereiner W.A."/>
            <person name="Ma L.-J."/>
            <person name="Grabherr M."/>
            <person name="Birren B.W."/>
        </authorList>
    </citation>
    <scope>NUCLEOTIDE SEQUENCE [LARGE SCALE GENOMIC DNA]</scope>
    <source>
        <strain evidence="3">ATCC 6205 / CBS 148.51 / DSM 1962 / NBRC 6347 / NRRL 1970</strain>
    </source>
</reference>